<protein>
    <submittedName>
        <fullName evidence="1">Carbohydrate-binding protein</fullName>
    </submittedName>
</protein>
<organism evidence="1 2">
    <name type="scientific">Ornithinimicrobium pekingense</name>
    <dbReference type="NCBI Taxonomy" id="384677"/>
    <lineage>
        <taxon>Bacteria</taxon>
        <taxon>Bacillati</taxon>
        <taxon>Actinomycetota</taxon>
        <taxon>Actinomycetes</taxon>
        <taxon>Micrococcales</taxon>
        <taxon>Ornithinimicrobiaceae</taxon>
        <taxon>Ornithinimicrobium</taxon>
    </lineage>
</organism>
<keyword evidence="2" id="KW-1185">Reference proteome</keyword>
<proteinExistence type="predicted"/>
<gene>
    <name evidence="1" type="ORF">GCM10011509_26730</name>
</gene>
<comment type="caution">
    <text evidence="1">The sequence shown here is derived from an EMBL/GenBank/DDBJ whole genome shotgun (WGS) entry which is preliminary data.</text>
</comment>
<dbReference type="InterPro" id="IPR050490">
    <property type="entry name" value="Bact_solute-bd_prot1"/>
</dbReference>
<dbReference type="SUPFAM" id="SSF53850">
    <property type="entry name" value="Periplasmic binding protein-like II"/>
    <property type="match status" value="1"/>
</dbReference>
<dbReference type="Pfam" id="PF01547">
    <property type="entry name" value="SBP_bac_1"/>
    <property type="match status" value="1"/>
</dbReference>
<dbReference type="InterPro" id="IPR006059">
    <property type="entry name" value="SBP"/>
</dbReference>
<reference evidence="2" key="1">
    <citation type="journal article" date="2019" name="Int. J. Syst. Evol. Microbiol.">
        <title>The Global Catalogue of Microorganisms (GCM) 10K type strain sequencing project: providing services to taxonomists for standard genome sequencing and annotation.</title>
        <authorList>
            <consortium name="The Broad Institute Genomics Platform"/>
            <consortium name="The Broad Institute Genome Sequencing Center for Infectious Disease"/>
            <person name="Wu L."/>
            <person name="Ma J."/>
        </authorList>
    </citation>
    <scope>NUCLEOTIDE SEQUENCE [LARGE SCALE GENOMIC DNA]</scope>
    <source>
        <strain evidence="2">CGMCC 1.5362</strain>
    </source>
</reference>
<dbReference type="EMBL" id="BMLB01000006">
    <property type="protein sequence ID" value="GGK76784.1"/>
    <property type="molecule type" value="Genomic_DNA"/>
</dbReference>
<dbReference type="Proteomes" id="UP000662111">
    <property type="component" value="Unassembled WGS sequence"/>
</dbReference>
<sequence length="432" mass="47321">MDHSVSSVTPGSGLSRRTLFKALGVGALGVGSGGLAGCSGGLGDDTLRFLMNKPEVVGYFGELITAYNEQSGRPPVFFDSTPTSISAQFVRGVPPDLACYNYQYEASTYVNRDVLTDLRDTAPAQQIAPHVQELVSQFADEEHRFHVLPYSTAAAGVIYNVALFEDNGVEVPTTWSEVIQACQTFQDAGVVPIYGTYQEGWTMAQGIFDYCVGGMIDVAGFYARLREVGDEFEAGADYSFSVVMADAVARMTELAEFDNEDAAARGYSDGNLAFGQGQAAMYLQGPWALGEIEKVDPDLQVATFPLPMTDDPEDTKCRVNLDLGMWIPAQTPHREAAMDLLTYLFQPDIINTYNAENLYYSPLEDAPAQPDERVAGLQEYVDSGRFYQGPSTFIPPTIPLANYLQELLITGDPQAFLRKLDEDWRRLALRSA</sequence>
<dbReference type="PANTHER" id="PTHR43649:SF12">
    <property type="entry name" value="DIACETYLCHITOBIOSE BINDING PROTEIN DASA"/>
    <property type="match status" value="1"/>
</dbReference>
<name>A0ABQ2FDG1_9MICO</name>
<accession>A0ABQ2FDG1</accession>
<evidence type="ECO:0000313" key="1">
    <source>
        <dbReference type="EMBL" id="GGK76784.1"/>
    </source>
</evidence>
<dbReference type="Gene3D" id="3.40.190.10">
    <property type="entry name" value="Periplasmic binding protein-like II"/>
    <property type="match status" value="2"/>
</dbReference>
<evidence type="ECO:0000313" key="2">
    <source>
        <dbReference type="Proteomes" id="UP000662111"/>
    </source>
</evidence>
<dbReference type="PANTHER" id="PTHR43649">
    <property type="entry name" value="ARABINOSE-BINDING PROTEIN-RELATED"/>
    <property type="match status" value="1"/>
</dbReference>